<dbReference type="RefSeq" id="WP_270004822.1">
    <property type="nucleotide sequence ID" value="NZ_JAPFGC010000001.1"/>
</dbReference>
<organism evidence="2 3">
    <name type="scientific">Mesoflavibacter profundi</name>
    <dbReference type="NCBI Taxonomy" id="2708110"/>
    <lineage>
        <taxon>Bacteria</taxon>
        <taxon>Pseudomonadati</taxon>
        <taxon>Bacteroidota</taxon>
        <taxon>Flavobacteriia</taxon>
        <taxon>Flavobacteriales</taxon>
        <taxon>Flavobacteriaceae</taxon>
        <taxon>Mesoflavibacter</taxon>
    </lineage>
</organism>
<gene>
    <name evidence="1" type="ORF">OOZ35_00115</name>
    <name evidence="2" type="ORF">OOZ35_14145</name>
</gene>
<accession>A0ABT4S3P6</accession>
<proteinExistence type="predicted"/>
<evidence type="ECO:0000313" key="2">
    <source>
        <dbReference type="EMBL" id="MDA0178640.1"/>
    </source>
</evidence>
<comment type="caution">
    <text evidence="2">The sequence shown here is derived from an EMBL/GenBank/DDBJ whole genome shotgun (WGS) entry which is preliminary data.</text>
</comment>
<protein>
    <submittedName>
        <fullName evidence="2">Uncharacterized protein</fullName>
    </submittedName>
</protein>
<evidence type="ECO:0000313" key="1">
    <source>
        <dbReference type="EMBL" id="MDA0175889.1"/>
    </source>
</evidence>
<dbReference type="EMBL" id="JAPFGC010000002">
    <property type="protein sequence ID" value="MDA0178640.1"/>
    <property type="molecule type" value="Genomic_DNA"/>
</dbReference>
<reference evidence="2" key="1">
    <citation type="submission" date="2022-11" db="EMBL/GenBank/DDBJ databases">
        <title>Refractory cell wall polysaccharides provide important carbon source for microbial heterotrophs in the hadal ocean.</title>
        <authorList>
            <person name="Zhu X."/>
        </authorList>
    </citation>
    <scope>NUCLEOTIDE SEQUENCE</scope>
    <source>
        <strain evidence="2">MTRN7</strain>
    </source>
</reference>
<sequence length="167" mass="19635">MTLAFSQKLNNKPTFFVEKIWQSLLRDGVEMNAVEFTEKFKEVLPLIGKAKIGDFPQKKHTIRKDTNNKWKAGNKIHFVINNRTKNRFQFAPIVQCFSIQKITITYNEEICEKHSSEPAVFIDDKIVDYKTIEALAINDGFDNESEFFNYFKEDFTGKIIHWTPLKY</sequence>
<dbReference type="EMBL" id="JAPFGC010000001">
    <property type="protein sequence ID" value="MDA0175889.1"/>
    <property type="molecule type" value="Genomic_DNA"/>
</dbReference>
<name>A0ABT4S3P6_9FLAO</name>
<dbReference type="Proteomes" id="UP001149142">
    <property type="component" value="Unassembled WGS sequence"/>
</dbReference>
<keyword evidence="3" id="KW-1185">Reference proteome</keyword>
<evidence type="ECO:0000313" key="3">
    <source>
        <dbReference type="Proteomes" id="UP001149142"/>
    </source>
</evidence>